<dbReference type="EMBL" id="ATMH01006253">
    <property type="protein sequence ID" value="EPY26235.1"/>
    <property type="molecule type" value="Genomic_DNA"/>
</dbReference>
<evidence type="ECO:0000259" key="8">
    <source>
        <dbReference type="Pfam" id="PF13515"/>
    </source>
</evidence>
<evidence type="ECO:0000313" key="10">
    <source>
        <dbReference type="Proteomes" id="UP000015354"/>
    </source>
</evidence>
<comment type="subcellular location">
    <subcellularLocation>
        <location evidence="1">Cell membrane</location>
        <topology evidence="1">Multi-pass membrane protein</topology>
    </subcellularLocation>
</comment>
<sequence>MQNDLNSSASMGPCRRATSTPRDNAPYGEGPESEKRDGTSVRSNSMALRDDEVSALYNNMKRSFANQQISRSHMFEPYLKDTVPPPKKADYLVNEETQLEEFPLTHFFPVVSRENLDADAMKYEAYYYTFTSEACLQALLFGARVTLFAVLPSYVLTEHPKTSGFFVASTIVPVMAALFVSVRCTVGNQLFLLLFALQAAMATGVTGLLMNCFGTQYSTSGWWCGAIFACLGYSLLGDLAGKRMMMMYTMIIMQMQHTTSGDTLLFPVQFARDLVFGALFSLLAVLLPFPSFDYVKAEECLMAMHRLLAAGLANNLKGFFAPVPIDAQVALNQVPYAKLRDMATTMKMLYTFCRYEPVQFDLSNQLRNERVQVLMKISMQLHSLSAAAQRRIDEGNLYRVGFKPEVRELEKRLEKSCSKLIEEMMAVLLELGKHVQPHEVLRKVNFDKMCDQSIMLADIVNEERLKMLFVKTLTENEVNSYLRTLLFARCLIEIAEEIQMIETVAKQFNRTKYPSIYRRAFDFFFYEMWSDFWSELPKRLAIATPRDVRLWKDGIKFTLGFSVACAFTLNYDHNSVYFFGMAILLRVSQQTASETLNIGTQRLCGLVVGVAFANVTATKSHNLVEQTALTCCFCFVFMACSVYVPYFNALQYAVVTSITTQRYFVTPETLINRIVDNVFAFVCYLCICVTLFPLDPLRCLNNTRTRILINLNALTQLYVALGCARITRTGEEAQLLLGQAKALLAQTNALLNEYGSWMEKCLNEPMLRGSPYPRAEEAQVLSCLTEFTGLHEAVLHTLNLLHRTRDQMPSTILTDLLVLIHPFLIDVGKLHQKYIQELVDALEKPRGWSMEEAVRVLWKAHLACVSLHHVTGNIQRNFFAAVQEVSGADKKMLNPYLNPSVVESAMMDGVDPAVVNHPRNVDMI</sequence>
<evidence type="ECO:0000256" key="7">
    <source>
        <dbReference type="SAM" id="Phobius"/>
    </source>
</evidence>
<feature type="transmembrane region" description="Helical" evidence="7">
    <location>
        <begin position="163"/>
        <end position="182"/>
    </location>
</feature>
<feature type="transmembrane region" description="Helical" evidence="7">
    <location>
        <begin position="189"/>
        <end position="208"/>
    </location>
</feature>
<evidence type="ECO:0000256" key="1">
    <source>
        <dbReference type="ARBA" id="ARBA00004651"/>
    </source>
</evidence>
<reference evidence="9 10" key="1">
    <citation type="journal article" date="2013" name="PLoS ONE">
        <title>Predicting the Proteins of Angomonas deanei, Strigomonas culicis and Their Respective Endosymbionts Reveals New Aspects of the Trypanosomatidae Family.</title>
        <authorList>
            <person name="Motta M.C."/>
            <person name="Martins A.C."/>
            <person name="de Souza S.S."/>
            <person name="Catta-Preta C.M."/>
            <person name="Silva R."/>
            <person name="Klein C.C."/>
            <person name="de Almeida L.G."/>
            <person name="de Lima Cunha O."/>
            <person name="Ciapina L.P."/>
            <person name="Brocchi M."/>
            <person name="Colabardini A.C."/>
            <person name="de Araujo Lima B."/>
            <person name="Machado C.R."/>
            <person name="de Almeida Soares C.M."/>
            <person name="Probst C.M."/>
            <person name="de Menezes C.B."/>
            <person name="Thompson C.E."/>
            <person name="Bartholomeu D.C."/>
            <person name="Gradia D.F."/>
            <person name="Pavoni D.P."/>
            <person name="Grisard E.C."/>
            <person name="Fantinatti-Garboggini F."/>
            <person name="Marchini F.K."/>
            <person name="Rodrigues-Luiz G.F."/>
            <person name="Wagner G."/>
            <person name="Goldman G.H."/>
            <person name="Fietto J.L."/>
            <person name="Elias M.C."/>
            <person name="Goldman M.H."/>
            <person name="Sagot M.F."/>
            <person name="Pereira M."/>
            <person name="Stoco P.H."/>
            <person name="de Mendonca-Neto R.P."/>
            <person name="Teixeira S.M."/>
            <person name="Maciel T.E."/>
            <person name="de Oliveira Mendes T.A."/>
            <person name="Urmenyi T.P."/>
            <person name="de Souza W."/>
            <person name="Schenkman S."/>
            <person name="de Vasconcelos A.T."/>
        </authorList>
    </citation>
    <scope>NUCLEOTIDE SEQUENCE [LARGE SCALE GENOMIC DNA]</scope>
</reference>
<feature type="region of interest" description="Disordered" evidence="6">
    <location>
        <begin position="1"/>
        <end position="45"/>
    </location>
</feature>
<dbReference type="PANTHER" id="PTHR30509">
    <property type="entry name" value="P-HYDROXYBENZOIC ACID EFFLUX PUMP SUBUNIT-RELATED"/>
    <property type="match status" value="1"/>
</dbReference>
<keyword evidence="4 7" id="KW-1133">Transmembrane helix</keyword>
<dbReference type="GO" id="GO:0005886">
    <property type="term" value="C:plasma membrane"/>
    <property type="evidence" value="ECO:0007669"/>
    <property type="project" value="UniProtKB-SubCell"/>
</dbReference>
<dbReference type="AlphaFoldDB" id="S9VSQ5"/>
<evidence type="ECO:0000256" key="3">
    <source>
        <dbReference type="ARBA" id="ARBA00022692"/>
    </source>
</evidence>
<dbReference type="InterPro" id="IPR049453">
    <property type="entry name" value="Memb_transporter_dom"/>
</dbReference>
<keyword evidence="2" id="KW-1003">Cell membrane</keyword>
<proteinExistence type="predicted"/>
<protein>
    <recommendedName>
        <fullName evidence="8">Integral membrane bound transporter domain-containing protein</fullName>
    </recommendedName>
</protein>
<keyword evidence="10" id="KW-1185">Reference proteome</keyword>
<evidence type="ECO:0000313" key="9">
    <source>
        <dbReference type="EMBL" id="EPY26235.1"/>
    </source>
</evidence>
<dbReference type="Pfam" id="PF13515">
    <property type="entry name" value="FUSC_2"/>
    <property type="match status" value="1"/>
</dbReference>
<feature type="transmembrane region" description="Helical" evidence="7">
    <location>
        <begin position="220"/>
        <end position="240"/>
    </location>
</feature>
<name>S9VSQ5_9TRYP</name>
<dbReference type="PANTHER" id="PTHR30509:SF38">
    <property type="entry name" value="FUSARIC ACID RESISTANCE PROTEIN-LIKE"/>
    <property type="match status" value="1"/>
</dbReference>
<dbReference type="Proteomes" id="UP000015354">
    <property type="component" value="Unassembled WGS sequence"/>
</dbReference>
<feature type="transmembrane region" description="Helical" evidence="7">
    <location>
        <begin position="274"/>
        <end position="292"/>
    </location>
</feature>
<gene>
    <name evidence="9" type="ORF">STCU_06253</name>
</gene>
<evidence type="ECO:0000256" key="2">
    <source>
        <dbReference type="ARBA" id="ARBA00022475"/>
    </source>
</evidence>
<keyword evidence="3 7" id="KW-0812">Transmembrane</keyword>
<feature type="domain" description="Integral membrane bound transporter" evidence="8">
    <location>
        <begin position="564"/>
        <end position="687"/>
    </location>
</feature>
<feature type="compositionally biased region" description="Polar residues" evidence="6">
    <location>
        <begin position="1"/>
        <end position="10"/>
    </location>
</feature>
<accession>S9VSQ5</accession>
<dbReference type="OrthoDB" id="260652at2759"/>
<keyword evidence="5 7" id="KW-0472">Membrane</keyword>
<organism evidence="9 10">
    <name type="scientific">Strigomonas culicis</name>
    <dbReference type="NCBI Taxonomy" id="28005"/>
    <lineage>
        <taxon>Eukaryota</taxon>
        <taxon>Discoba</taxon>
        <taxon>Euglenozoa</taxon>
        <taxon>Kinetoplastea</taxon>
        <taxon>Metakinetoplastina</taxon>
        <taxon>Trypanosomatida</taxon>
        <taxon>Trypanosomatidae</taxon>
        <taxon>Strigomonadinae</taxon>
        <taxon>Strigomonas</taxon>
    </lineage>
</organism>
<comment type="caution">
    <text evidence="9">The sequence shown here is derived from an EMBL/GenBank/DDBJ whole genome shotgun (WGS) entry which is preliminary data.</text>
</comment>
<evidence type="ECO:0000256" key="5">
    <source>
        <dbReference type="ARBA" id="ARBA00023136"/>
    </source>
</evidence>
<evidence type="ECO:0000256" key="6">
    <source>
        <dbReference type="SAM" id="MobiDB-lite"/>
    </source>
</evidence>
<evidence type="ECO:0000256" key="4">
    <source>
        <dbReference type="ARBA" id="ARBA00022989"/>
    </source>
</evidence>